<evidence type="ECO:0000313" key="1">
    <source>
        <dbReference type="EMBL" id="KAI7795209.1"/>
    </source>
</evidence>
<name>A0A9W7TE01_TRIRA</name>
<proteinExistence type="predicted"/>
<gene>
    <name evidence="1" type="ORF">IRJ41_011516</name>
</gene>
<protein>
    <submittedName>
        <fullName evidence="1">Uncharacterized protein</fullName>
    </submittedName>
</protein>
<dbReference type="Proteomes" id="UP001059041">
    <property type="component" value="Linkage Group LG20"/>
</dbReference>
<keyword evidence="2" id="KW-1185">Reference proteome</keyword>
<dbReference type="AlphaFoldDB" id="A0A9W7TE01"/>
<evidence type="ECO:0000313" key="2">
    <source>
        <dbReference type="Proteomes" id="UP001059041"/>
    </source>
</evidence>
<comment type="caution">
    <text evidence="1">The sequence shown here is derived from an EMBL/GenBank/DDBJ whole genome shotgun (WGS) entry which is preliminary data.</text>
</comment>
<reference evidence="1" key="1">
    <citation type="submission" date="2021-02" db="EMBL/GenBank/DDBJ databases">
        <title>Comparative genomics reveals that relaxation of natural selection precedes convergent phenotypic evolution of cavefish.</title>
        <authorList>
            <person name="Peng Z."/>
        </authorList>
    </citation>
    <scope>NUCLEOTIDE SEQUENCE</scope>
    <source>
        <tissue evidence="1">Muscle</tissue>
    </source>
</reference>
<dbReference type="EMBL" id="JAFHDT010000020">
    <property type="protein sequence ID" value="KAI7795209.1"/>
    <property type="molecule type" value="Genomic_DNA"/>
</dbReference>
<organism evidence="1 2">
    <name type="scientific">Triplophysa rosa</name>
    <name type="common">Cave loach</name>
    <dbReference type="NCBI Taxonomy" id="992332"/>
    <lineage>
        <taxon>Eukaryota</taxon>
        <taxon>Metazoa</taxon>
        <taxon>Chordata</taxon>
        <taxon>Craniata</taxon>
        <taxon>Vertebrata</taxon>
        <taxon>Euteleostomi</taxon>
        <taxon>Actinopterygii</taxon>
        <taxon>Neopterygii</taxon>
        <taxon>Teleostei</taxon>
        <taxon>Ostariophysi</taxon>
        <taxon>Cypriniformes</taxon>
        <taxon>Nemacheilidae</taxon>
        <taxon>Triplophysa</taxon>
    </lineage>
</organism>
<accession>A0A9W7TE01</accession>
<sequence length="100" mass="11781">MNSYARSDVIWVRLRCKDPSPKQFRQRETSWRLCDSTSLQFYTIVFKILERIQSSENHEVNGKFLYSASVWMRRGCTADAGEVSIILNVESQRQQFLKQS</sequence>